<keyword evidence="2 7" id="KW-0337">GPI-anchor biosynthesis</keyword>
<dbReference type="PANTHER" id="PTHR13148:SF0">
    <property type="entry name" value="POST-GPI ATTACHMENT TO PROTEINS FACTOR 3"/>
    <property type="match status" value="1"/>
</dbReference>
<dbReference type="Proteomes" id="UP000095009">
    <property type="component" value="Unassembled WGS sequence"/>
</dbReference>
<dbReference type="OrthoDB" id="419770at2759"/>
<evidence type="ECO:0000256" key="6">
    <source>
        <dbReference type="ARBA" id="ARBA00023136"/>
    </source>
</evidence>
<organism evidence="8 9">
    <name type="scientific">Nadsonia fulvescens var. elongata DSM 6958</name>
    <dbReference type="NCBI Taxonomy" id="857566"/>
    <lineage>
        <taxon>Eukaryota</taxon>
        <taxon>Fungi</taxon>
        <taxon>Dikarya</taxon>
        <taxon>Ascomycota</taxon>
        <taxon>Saccharomycotina</taxon>
        <taxon>Dipodascomycetes</taxon>
        <taxon>Dipodascales</taxon>
        <taxon>Dipodascales incertae sedis</taxon>
        <taxon>Nadsonia</taxon>
    </lineage>
</organism>
<evidence type="ECO:0000256" key="7">
    <source>
        <dbReference type="RuleBase" id="RU365066"/>
    </source>
</evidence>
<feature type="non-terminal residue" evidence="8">
    <location>
        <position position="1"/>
    </location>
</feature>
<dbReference type="GO" id="GO:0016788">
    <property type="term" value="F:hydrolase activity, acting on ester bonds"/>
    <property type="evidence" value="ECO:0007669"/>
    <property type="project" value="TreeGrafter"/>
</dbReference>
<feature type="transmembrane region" description="Helical" evidence="7">
    <location>
        <begin position="56"/>
        <end position="75"/>
    </location>
</feature>
<evidence type="ECO:0000256" key="2">
    <source>
        <dbReference type="ARBA" id="ARBA00022502"/>
    </source>
</evidence>
<feature type="transmembrane region" description="Helical" evidence="7">
    <location>
        <begin position="174"/>
        <end position="194"/>
    </location>
</feature>
<dbReference type="AlphaFoldDB" id="A0A1E3PLN1"/>
<comment type="subcellular location">
    <subcellularLocation>
        <location evidence="1">Endomembrane system</location>
        <topology evidence="1">Multi-pass membrane protein</topology>
    </subcellularLocation>
    <subcellularLocation>
        <location evidence="7">Endoplasmic reticulum membrane</location>
        <topology evidence="7">Multi-pass membrane protein</topology>
    </subcellularLocation>
</comment>
<name>A0A1E3PLN1_9ASCO</name>
<dbReference type="STRING" id="857566.A0A1E3PLN1"/>
<evidence type="ECO:0000256" key="3">
    <source>
        <dbReference type="ARBA" id="ARBA00022692"/>
    </source>
</evidence>
<feature type="transmembrane region" description="Helical" evidence="7">
    <location>
        <begin position="87"/>
        <end position="107"/>
    </location>
</feature>
<keyword evidence="7" id="KW-0256">Endoplasmic reticulum</keyword>
<gene>
    <name evidence="8" type="ORF">NADFUDRAFT_12086</name>
</gene>
<accession>A0A1E3PLN1</accession>
<proteinExistence type="inferred from homology"/>
<keyword evidence="9" id="KW-1185">Reference proteome</keyword>
<comment type="function">
    <text evidence="7">Involved in the lipid remodeling steps of GPI-anchor maturation.</text>
</comment>
<dbReference type="GO" id="GO:0006506">
    <property type="term" value="P:GPI anchor biosynthetic process"/>
    <property type="evidence" value="ECO:0007669"/>
    <property type="project" value="UniProtKB-KW"/>
</dbReference>
<dbReference type="InterPro" id="IPR007217">
    <property type="entry name" value="Per1-like"/>
</dbReference>
<feature type="non-terminal residue" evidence="8">
    <location>
        <position position="261"/>
    </location>
</feature>
<evidence type="ECO:0000256" key="1">
    <source>
        <dbReference type="ARBA" id="ARBA00004127"/>
    </source>
</evidence>
<comment type="similarity">
    <text evidence="7">Belongs to the PGAP3 family.</text>
</comment>
<comment type="caution">
    <text evidence="7">Lacks conserved residue(s) required for the propagation of feature annotation.</text>
</comment>
<evidence type="ECO:0000313" key="8">
    <source>
        <dbReference type="EMBL" id="ODQ66335.1"/>
    </source>
</evidence>
<dbReference type="Pfam" id="PF04080">
    <property type="entry name" value="Per1"/>
    <property type="match status" value="1"/>
</dbReference>
<dbReference type="EMBL" id="KV454408">
    <property type="protein sequence ID" value="ODQ66335.1"/>
    <property type="molecule type" value="Genomic_DNA"/>
</dbReference>
<evidence type="ECO:0000256" key="5">
    <source>
        <dbReference type="ARBA" id="ARBA00022989"/>
    </source>
</evidence>
<keyword evidence="4" id="KW-0732">Signal</keyword>
<keyword evidence="3 7" id="KW-0812">Transmembrane</keyword>
<reference evidence="8 9" key="1">
    <citation type="journal article" date="2016" name="Proc. Natl. Acad. Sci. U.S.A.">
        <title>Comparative genomics of biotechnologically important yeasts.</title>
        <authorList>
            <person name="Riley R."/>
            <person name="Haridas S."/>
            <person name="Wolfe K.H."/>
            <person name="Lopes M.R."/>
            <person name="Hittinger C.T."/>
            <person name="Goeker M."/>
            <person name="Salamov A.A."/>
            <person name="Wisecaver J.H."/>
            <person name="Long T.M."/>
            <person name="Calvey C.H."/>
            <person name="Aerts A.L."/>
            <person name="Barry K.W."/>
            <person name="Choi C."/>
            <person name="Clum A."/>
            <person name="Coughlan A.Y."/>
            <person name="Deshpande S."/>
            <person name="Douglass A.P."/>
            <person name="Hanson S.J."/>
            <person name="Klenk H.-P."/>
            <person name="LaButti K.M."/>
            <person name="Lapidus A."/>
            <person name="Lindquist E.A."/>
            <person name="Lipzen A.M."/>
            <person name="Meier-Kolthoff J.P."/>
            <person name="Ohm R.A."/>
            <person name="Otillar R.P."/>
            <person name="Pangilinan J.L."/>
            <person name="Peng Y."/>
            <person name="Rokas A."/>
            <person name="Rosa C.A."/>
            <person name="Scheuner C."/>
            <person name="Sibirny A.A."/>
            <person name="Slot J.C."/>
            <person name="Stielow J.B."/>
            <person name="Sun H."/>
            <person name="Kurtzman C.P."/>
            <person name="Blackwell M."/>
            <person name="Grigoriev I.V."/>
            <person name="Jeffries T.W."/>
        </authorList>
    </citation>
    <scope>NUCLEOTIDE SEQUENCE [LARGE SCALE GENOMIC DNA]</scope>
    <source>
        <strain evidence="8 9">DSM 6958</strain>
    </source>
</reference>
<keyword evidence="6 7" id="KW-0472">Membrane</keyword>
<protein>
    <recommendedName>
        <fullName evidence="7">Post-GPI attachment to proteins factor 3</fullName>
    </recommendedName>
</protein>
<evidence type="ECO:0000256" key="4">
    <source>
        <dbReference type="ARBA" id="ARBA00022729"/>
    </source>
</evidence>
<feature type="transmembrane region" description="Helical" evidence="7">
    <location>
        <begin position="119"/>
        <end position="138"/>
    </location>
</feature>
<sequence length="261" mass="30203">ASVPVLLRAMFWTCFQDCQYQCQQLITAVRVSRGDSVLQFHGKWPFIRLWGMQEPASVLFSLMNLIPHAVGYTVLKQHPSSHEGMKKYYKGFALVGANTWIWSAIFHTRDFVLTERLDYFSAALTMMVSFFVCAIRMFSLAGPQQKKARYALALVCSFLYLSHVSYLSLVKFSYSYNMAANVAVGLIQTLMWTIFSLREYIRTKRLSALVPLATVWSITAASSLELFDFPPWWYIVDAHSLWHLATVLPTTWWYRWMTIDL</sequence>
<dbReference type="PANTHER" id="PTHR13148">
    <property type="entry name" value="PER1-RELATED"/>
    <property type="match status" value="1"/>
</dbReference>
<keyword evidence="5 7" id="KW-1133">Transmembrane helix</keyword>
<feature type="transmembrane region" description="Helical" evidence="7">
    <location>
        <begin position="150"/>
        <end position="168"/>
    </location>
</feature>
<evidence type="ECO:0000313" key="9">
    <source>
        <dbReference type="Proteomes" id="UP000095009"/>
    </source>
</evidence>
<dbReference type="GO" id="GO:0005789">
    <property type="term" value="C:endoplasmic reticulum membrane"/>
    <property type="evidence" value="ECO:0007669"/>
    <property type="project" value="UniProtKB-SubCell"/>
</dbReference>